<dbReference type="NCBIfam" id="TIGR00040">
    <property type="entry name" value="yfcE"/>
    <property type="match status" value="1"/>
</dbReference>
<dbReference type="InterPro" id="IPR000979">
    <property type="entry name" value="Phosphodiesterase_MJ0936/Vps29"/>
</dbReference>
<dbReference type="Pfam" id="PF12850">
    <property type="entry name" value="Metallophos_2"/>
    <property type="match status" value="1"/>
</dbReference>
<evidence type="ECO:0000313" key="5">
    <source>
        <dbReference type="Proteomes" id="UP000033428"/>
    </source>
</evidence>
<dbReference type="InterPro" id="IPR024654">
    <property type="entry name" value="Calcineurin-like_PHP_lpxH"/>
</dbReference>
<proteinExistence type="inferred from homology"/>
<dbReference type="SUPFAM" id="SSF56300">
    <property type="entry name" value="Metallo-dependent phosphatases"/>
    <property type="match status" value="1"/>
</dbReference>
<dbReference type="InterPro" id="IPR029052">
    <property type="entry name" value="Metallo-depent_PP-like"/>
</dbReference>
<evidence type="ECO:0000256" key="1">
    <source>
        <dbReference type="ARBA" id="ARBA00008950"/>
    </source>
</evidence>
<organism evidence="4 5">
    <name type="scientific">Candidatus Omnitrophus magneticus</name>
    <dbReference type="NCBI Taxonomy" id="1609969"/>
    <lineage>
        <taxon>Bacteria</taxon>
        <taxon>Pseudomonadati</taxon>
        <taxon>Candidatus Omnitrophota</taxon>
        <taxon>Candidatus Omnitrophus</taxon>
    </lineage>
</organism>
<dbReference type="PANTHER" id="PTHR11124">
    <property type="entry name" value="VACUOLAR SORTING PROTEIN VPS29"/>
    <property type="match status" value="1"/>
</dbReference>
<protein>
    <recommendedName>
        <fullName evidence="2">Phosphoesterase</fullName>
        <ecNumber evidence="2">3.1.4.-</ecNumber>
    </recommendedName>
</protein>
<dbReference type="EMBL" id="JYNY01000634">
    <property type="protein sequence ID" value="KJJ83211.1"/>
    <property type="molecule type" value="Genomic_DNA"/>
</dbReference>
<evidence type="ECO:0000256" key="2">
    <source>
        <dbReference type="RuleBase" id="RU362039"/>
    </source>
</evidence>
<dbReference type="GO" id="GO:0016787">
    <property type="term" value="F:hydrolase activity"/>
    <property type="evidence" value="ECO:0007669"/>
    <property type="project" value="UniProtKB-UniRule"/>
</dbReference>
<sequence length="162" mass="18032">MKIVVLSDTHIPDRYIALPPILYKNLEDCDLIIHAGDFVGLNLLDEFKKYAEVKAVAGNMDEFRIKKSLPEKLICDIDGYKIGITHGTGTGEKILDNAQGLFSKLKLDIIIFGHSHLACNKKIGDTIFFNPGSPTDDFFSPYKSFGIIHIADGKIKPEIIKI</sequence>
<dbReference type="Proteomes" id="UP000033428">
    <property type="component" value="Unassembled WGS sequence"/>
</dbReference>
<keyword evidence="5" id="KW-1185">Reference proteome</keyword>
<feature type="domain" description="Calcineurin-like phosphoesterase" evidence="3">
    <location>
        <begin position="1"/>
        <end position="152"/>
    </location>
</feature>
<evidence type="ECO:0000259" key="3">
    <source>
        <dbReference type="Pfam" id="PF12850"/>
    </source>
</evidence>
<dbReference type="GO" id="GO:0046872">
    <property type="term" value="F:metal ion binding"/>
    <property type="evidence" value="ECO:0007669"/>
    <property type="project" value="UniProtKB-KW"/>
</dbReference>
<dbReference type="Gene3D" id="3.60.21.10">
    <property type="match status" value="1"/>
</dbReference>
<comment type="caution">
    <text evidence="4">The sequence shown here is derived from an EMBL/GenBank/DDBJ whole genome shotgun (WGS) entry which is preliminary data.</text>
</comment>
<name>A0A0F0CNX6_9BACT</name>
<keyword evidence="2" id="KW-0479">Metal-binding</keyword>
<dbReference type="AlphaFoldDB" id="A0A0F0CNX6"/>
<reference evidence="4 5" key="1">
    <citation type="submission" date="2015-02" db="EMBL/GenBank/DDBJ databases">
        <title>Single-cell genomics of uncultivated deep-branching MTB reveals a conserved set of magnetosome genes.</title>
        <authorList>
            <person name="Kolinko S."/>
            <person name="Richter M."/>
            <person name="Glockner F.O."/>
            <person name="Brachmann A."/>
            <person name="Schuler D."/>
        </authorList>
    </citation>
    <scope>NUCLEOTIDE SEQUENCE [LARGE SCALE GENOMIC DNA]</scope>
    <source>
        <strain evidence="4">SKK-01</strain>
    </source>
</reference>
<comment type="similarity">
    <text evidence="1 2">Belongs to the metallophosphoesterase superfamily. YfcE family.</text>
</comment>
<gene>
    <name evidence="4" type="ORF">OMAG_002885</name>
</gene>
<evidence type="ECO:0000313" key="4">
    <source>
        <dbReference type="EMBL" id="KJJ83211.1"/>
    </source>
</evidence>
<comment type="cofactor">
    <cofactor evidence="2">
        <name>a divalent metal cation</name>
        <dbReference type="ChEBI" id="CHEBI:60240"/>
    </cofactor>
</comment>
<accession>A0A0F0CNX6</accession>
<dbReference type="EC" id="3.1.4.-" evidence="2"/>